<dbReference type="GO" id="GO:0004803">
    <property type="term" value="F:transposase activity"/>
    <property type="evidence" value="ECO:0007669"/>
    <property type="project" value="InterPro"/>
</dbReference>
<dbReference type="EMBL" id="CBLX010000010">
    <property type="protein sequence ID" value="CDG39716.1"/>
    <property type="molecule type" value="Genomic_DNA"/>
</dbReference>
<protein>
    <submittedName>
        <fullName evidence="2">Mobile element protein</fullName>
    </submittedName>
</protein>
<dbReference type="Pfam" id="PF01548">
    <property type="entry name" value="DEDD_Tnp_IS110"/>
    <property type="match status" value="1"/>
</dbReference>
<evidence type="ECO:0000313" key="3">
    <source>
        <dbReference type="Proteomes" id="UP000027583"/>
    </source>
</evidence>
<dbReference type="InterPro" id="IPR002525">
    <property type="entry name" value="Transp_IS110-like_N"/>
</dbReference>
<organism evidence="2 3">
    <name type="scientific">Asaia bogorensis</name>
    <dbReference type="NCBI Taxonomy" id="91915"/>
    <lineage>
        <taxon>Bacteria</taxon>
        <taxon>Pseudomonadati</taxon>
        <taxon>Pseudomonadota</taxon>
        <taxon>Alphaproteobacteria</taxon>
        <taxon>Acetobacterales</taxon>
        <taxon>Acetobacteraceae</taxon>
        <taxon>Asaia</taxon>
    </lineage>
</organism>
<dbReference type="GO" id="GO:0003677">
    <property type="term" value="F:DNA binding"/>
    <property type="evidence" value="ECO:0007669"/>
    <property type="project" value="InterPro"/>
</dbReference>
<reference evidence="2 3" key="2">
    <citation type="journal article" date="2014" name="PLoS ONE">
        <title>Evolution of mitochondria reconstructed from the energy metabolism of living bacteria.</title>
        <authorList>
            <person name="Degli Esposti M."/>
            <person name="Chouaia B."/>
            <person name="Comandatore F."/>
            <person name="Crotti E."/>
            <person name="Sassera D."/>
            <person name="Lievens P.M."/>
            <person name="Daffonchio D."/>
            <person name="Bandi C."/>
        </authorList>
    </citation>
    <scope>NUCLEOTIDE SEQUENCE [LARGE SCALE GENOMIC DNA]</scope>
    <source>
        <strain evidence="2 3">SF2.1</strain>
    </source>
</reference>
<feature type="domain" description="Transposase IS110-like N-terminal" evidence="1">
    <location>
        <begin position="11"/>
        <end position="155"/>
    </location>
</feature>
<dbReference type="AlphaFoldDB" id="A0A060QK73"/>
<evidence type="ECO:0000313" key="2">
    <source>
        <dbReference type="EMBL" id="CDG39716.1"/>
    </source>
</evidence>
<name>A0A060QK73_9PROT</name>
<dbReference type="InterPro" id="IPR047650">
    <property type="entry name" value="Transpos_IS110"/>
</dbReference>
<comment type="caution">
    <text evidence="2">The sequence shown here is derived from an EMBL/GenBank/DDBJ whole genome shotgun (WGS) entry which is preliminary data.</text>
</comment>
<dbReference type="eggNOG" id="COG3547">
    <property type="taxonomic scope" value="Bacteria"/>
</dbReference>
<dbReference type="PANTHER" id="PTHR33055:SF16">
    <property type="entry name" value="TRANSPOSASE FOR INSERTION SEQUENCE ELEMENT IS1547"/>
    <property type="match status" value="1"/>
</dbReference>
<accession>A0A060QK73</accession>
<proteinExistence type="predicted"/>
<evidence type="ECO:0000259" key="1">
    <source>
        <dbReference type="Pfam" id="PF01548"/>
    </source>
</evidence>
<dbReference type="Proteomes" id="UP000027583">
    <property type="component" value="Unassembled WGS sequence"/>
</dbReference>
<dbReference type="RefSeq" id="WP_200863455.1">
    <property type="nucleotide sequence ID" value="NZ_CBLX010000010.1"/>
</dbReference>
<dbReference type="GO" id="GO:0006313">
    <property type="term" value="P:DNA transposition"/>
    <property type="evidence" value="ECO:0007669"/>
    <property type="project" value="InterPro"/>
</dbReference>
<reference evidence="2 3" key="1">
    <citation type="journal article" date="2014" name="Genome Biol. Evol.">
        <title>Acetic acid bacteria genomes reveal functional traits for adaptation to life in insect guts.</title>
        <authorList>
            <person name="Chouaia B."/>
            <person name="Gaiarsa S."/>
            <person name="Crotti E."/>
            <person name="Comandatore F."/>
            <person name="Degli Esposti M."/>
            <person name="Ricci I."/>
            <person name="Alma A."/>
            <person name="Favia G."/>
            <person name="Bandi C."/>
            <person name="Daffonchio D."/>
        </authorList>
    </citation>
    <scope>NUCLEOTIDE SEQUENCE [LARGE SCALE GENOMIC DNA]</scope>
    <source>
        <strain evidence="2 3">SF2.1</strain>
    </source>
</reference>
<sequence length="238" mass="25835">MTPCLVPTIIIGVDTHKDKHVAVALDGQGTTLGRRSVKADTGGYPDLEQWALTFGKIKAFGVEGTGSYGAGLSRLLHARGHRVIEVSRPNRLISARHGKNDHFDAEGAPRSVLNGQAAAVPNPHDGTAEMIRQFKIMRDTAVKSRSQAMVTLKSLIINAPAALRAKLGNCRGKMALIRLIAAFRISREGTLLSSTKTSMRSPGGGWRSMTKLPPWIATSILWSKARQPDCRRLMVLPR</sequence>
<dbReference type="PANTHER" id="PTHR33055">
    <property type="entry name" value="TRANSPOSASE FOR INSERTION SEQUENCE ELEMENT IS1111A"/>
    <property type="match status" value="1"/>
</dbReference>
<gene>
    <name evidence="2" type="ORF">ASAP_1671</name>
</gene>